<proteinExistence type="predicted"/>
<dbReference type="EMBL" id="WIXE01001542">
    <property type="protein sequence ID" value="KAK5985588.1"/>
    <property type="molecule type" value="Genomic_DNA"/>
</dbReference>
<keyword evidence="1" id="KW-0812">Transmembrane</keyword>
<sequence>HYILHLNRRPIYYITVIVVPTFLISALSILGIFSPGSNDGPRNEKVSLGLGSLLAMTVLLDIVAGAMPKSNSIPLLGFYIIVVIMLCAIGVAISMALLGMSRSYIQTEQLPSRMAYRPRFPDLAAIYAQLTEVSRAQRTYRERIERMQWNCRVEKEWNKIFSRIDHIFLFLFQSANVLVLLMFLRYAFIPVPELPDDFAV</sequence>
<evidence type="ECO:0000313" key="4">
    <source>
        <dbReference type="Proteomes" id="UP001331761"/>
    </source>
</evidence>
<keyword evidence="1" id="KW-1133">Transmembrane helix</keyword>
<dbReference type="GO" id="GO:0004888">
    <property type="term" value="F:transmembrane signaling receptor activity"/>
    <property type="evidence" value="ECO:0007669"/>
    <property type="project" value="InterPro"/>
</dbReference>
<evidence type="ECO:0000313" key="3">
    <source>
        <dbReference type="EMBL" id="KAK5985588.1"/>
    </source>
</evidence>
<evidence type="ECO:0000256" key="1">
    <source>
        <dbReference type="SAM" id="Phobius"/>
    </source>
</evidence>
<comment type="caution">
    <text evidence="3">The sequence shown here is derived from an EMBL/GenBank/DDBJ whole genome shotgun (WGS) entry which is preliminary data.</text>
</comment>
<gene>
    <name evidence="3" type="ORF">GCK32_010688</name>
</gene>
<feature type="non-terminal residue" evidence="3">
    <location>
        <position position="1"/>
    </location>
</feature>
<dbReference type="PANTHER" id="PTHR18945">
    <property type="entry name" value="NEUROTRANSMITTER GATED ION CHANNEL"/>
    <property type="match status" value="1"/>
</dbReference>
<dbReference type="AlphaFoldDB" id="A0AAN8GBA3"/>
<feature type="transmembrane region" description="Helical" evidence="1">
    <location>
        <begin position="12"/>
        <end position="34"/>
    </location>
</feature>
<accession>A0AAN8GBA3</accession>
<protein>
    <recommendedName>
        <fullName evidence="2">Neurotransmitter-gated ion-channel transmembrane domain-containing protein</fullName>
    </recommendedName>
</protein>
<dbReference type="CDD" id="cd19051">
    <property type="entry name" value="LGIC_TM_cation"/>
    <property type="match status" value="1"/>
</dbReference>
<dbReference type="InterPro" id="IPR036719">
    <property type="entry name" value="Neuro-gated_channel_TM_sf"/>
</dbReference>
<dbReference type="InterPro" id="IPR038050">
    <property type="entry name" value="Neuro_actylchol_rec"/>
</dbReference>
<dbReference type="InterPro" id="IPR006029">
    <property type="entry name" value="Neurotrans-gated_channel_TM"/>
</dbReference>
<name>A0AAN8GBA3_TRICO</name>
<dbReference type="GO" id="GO:0005216">
    <property type="term" value="F:monoatomic ion channel activity"/>
    <property type="evidence" value="ECO:0007669"/>
    <property type="project" value="InterPro"/>
</dbReference>
<dbReference type="Gene3D" id="1.20.58.390">
    <property type="entry name" value="Neurotransmitter-gated ion-channel transmembrane domain"/>
    <property type="match status" value="1"/>
</dbReference>
<keyword evidence="1" id="KW-0472">Membrane</keyword>
<dbReference type="SUPFAM" id="SSF90112">
    <property type="entry name" value="Neurotransmitter-gated ion-channel transmembrane pore"/>
    <property type="match status" value="1"/>
</dbReference>
<organism evidence="3 4">
    <name type="scientific">Trichostrongylus colubriformis</name>
    <name type="common">Black scour worm</name>
    <dbReference type="NCBI Taxonomy" id="6319"/>
    <lineage>
        <taxon>Eukaryota</taxon>
        <taxon>Metazoa</taxon>
        <taxon>Ecdysozoa</taxon>
        <taxon>Nematoda</taxon>
        <taxon>Chromadorea</taxon>
        <taxon>Rhabditida</taxon>
        <taxon>Rhabditina</taxon>
        <taxon>Rhabditomorpha</taxon>
        <taxon>Strongyloidea</taxon>
        <taxon>Trichostrongylidae</taxon>
        <taxon>Trichostrongylus</taxon>
    </lineage>
</organism>
<feature type="transmembrane region" description="Helical" evidence="1">
    <location>
        <begin position="46"/>
        <end position="67"/>
    </location>
</feature>
<evidence type="ECO:0000259" key="2">
    <source>
        <dbReference type="Pfam" id="PF02932"/>
    </source>
</evidence>
<feature type="domain" description="Neurotransmitter-gated ion-channel transmembrane" evidence="2">
    <location>
        <begin position="17"/>
        <end position="109"/>
    </location>
</feature>
<feature type="transmembrane region" description="Helical" evidence="1">
    <location>
        <begin position="167"/>
        <end position="188"/>
    </location>
</feature>
<keyword evidence="4" id="KW-1185">Reference proteome</keyword>
<feature type="transmembrane region" description="Helical" evidence="1">
    <location>
        <begin position="73"/>
        <end position="98"/>
    </location>
</feature>
<reference evidence="3 4" key="1">
    <citation type="submission" date="2019-10" db="EMBL/GenBank/DDBJ databases">
        <title>Assembly and Annotation for the nematode Trichostrongylus colubriformis.</title>
        <authorList>
            <person name="Martin J."/>
        </authorList>
    </citation>
    <scope>NUCLEOTIDE SEQUENCE [LARGE SCALE GENOMIC DNA]</scope>
    <source>
        <strain evidence="3">G859</strain>
        <tissue evidence="3">Whole worm</tissue>
    </source>
</reference>
<dbReference type="Pfam" id="PF02932">
    <property type="entry name" value="Neur_chan_memb"/>
    <property type="match status" value="1"/>
</dbReference>
<dbReference type="InterPro" id="IPR006201">
    <property type="entry name" value="Neur_channel"/>
</dbReference>
<dbReference type="FunFam" id="1.20.58.390:FF:000071">
    <property type="entry name" value="Ligand-Gated ion Channel"/>
    <property type="match status" value="1"/>
</dbReference>
<dbReference type="Proteomes" id="UP001331761">
    <property type="component" value="Unassembled WGS sequence"/>
</dbReference>
<dbReference type="GO" id="GO:0016020">
    <property type="term" value="C:membrane"/>
    <property type="evidence" value="ECO:0007669"/>
    <property type="project" value="InterPro"/>
</dbReference>